<dbReference type="GO" id="GO:0005665">
    <property type="term" value="C:RNA polymerase II, core complex"/>
    <property type="evidence" value="ECO:0007669"/>
    <property type="project" value="TreeGrafter"/>
</dbReference>
<dbReference type="PANTHER" id="PTHR10535:SF0">
    <property type="entry name" value="DNA-DIRECTED RNA POLYMERASES I, II, AND III SUBUNIT RPABC1"/>
    <property type="match status" value="1"/>
</dbReference>
<dbReference type="GO" id="GO:0042797">
    <property type="term" value="P:tRNA transcription by RNA polymerase III"/>
    <property type="evidence" value="ECO:0007669"/>
    <property type="project" value="TreeGrafter"/>
</dbReference>
<dbReference type="GO" id="GO:0003899">
    <property type="term" value="F:DNA-directed RNA polymerase activity"/>
    <property type="evidence" value="ECO:0007669"/>
    <property type="project" value="InterPro"/>
</dbReference>
<evidence type="ECO:0000256" key="1">
    <source>
        <dbReference type="ARBA" id="ARBA00023163"/>
    </source>
</evidence>
<evidence type="ECO:0000259" key="2">
    <source>
        <dbReference type="Pfam" id="PF01191"/>
    </source>
</evidence>
<dbReference type="AlphaFoldDB" id="A0A6C0EI15"/>
<proteinExistence type="predicted"/>
<dbReference type="GO" id="GO:0005666">
    <property type="term" value="C:RNA polymerase III complex"/>
    <property type="evidence" value="ECO:0007669"/>
    <property type="project" value="TreeGrafter"/>
</dbReference>
<dbReference type="GO" id="GO:0006362">
    <property type="term" value="P:transcription elongation by RNA polymerase I"/>
    <property type="evidence" value="ECO:0007669"/>
    <property type="project" value="TreeGrafter"/>
</dbReference>
<evidence type="ECO:0000313" key="3">
    <source>
        <dbReference type="EMBL" id="QHT28271.1"/>
    </source>
</evidence>
<feature type="domain" description="RNA polymerase subunit H/Rpb5 C-terminal" evidence="2">
    <location>
        <begin position="139"/>
        <end position="211"/>
    </location>
</feature>
<dbReference type="Pfam" id="PF01191">
    <property type="entry name" value="RNA_pol_Rpb5_C"/>
    <property type="match status" value="1"/>
</dbReference>
<dbReference type="InterPro" id="IPR035913">
    <property type="entry name" value="RPB5-like_sf"/>
</dbReference>
<dbReference type="GO" id="GO:0003677">
    <property type="term" value="F:DNA binding"/>
    <property type="evidence" value="ECO:0007669"/>
    <property type="project" value="InterPro"/>
</dbReference>
<dbReference type="Gene3D" id="3.90.940.20">
    <property type="entry name" value="RPB5-like RNA polymerase subunit"/>
    <property type="match status" value="1"/>
</dbReference>
<dbReference type="GO" id="GO:0005736">
    <property type="term" value="C:RNA polymerase I complex"/>
    <property type="evidence" value="ECO:0007669"/>
    <property type="project" value="TreeGrafter"/>
</dbReference>
<protein>
    <recommendedName>
        <fullName evidence="2">RNA polymerase subunit H/Rpb5 C-terminal domain-containing protein</fullName>
    </recommendedName>
</protein>
<sequence length="215" mass="24994">MELSASSNFVGQLHKVRTTLLELFQEQGYSTSNYEHFSIAELQTMLKNKELDIMLTKADKKALIKFYEITGDSNKTLKQPILESLVNQYFELEETLQKKDDLIIVVNEDPTETIQNVMKHIWEQRGIYVNIISVKRLQFNILTHTLVPNHALLSNEDKVEFYKKFNIKKSNEIPEISRFDAVAVSICMRPDDVCKIIRPSKTSIEGIYYRNCVNK</sequence>
<dbReference type="PANTHER" id="PTHR10535">
    <property type="entry name" value="DNA-DIRECTED RNA POLYMERASES I, II, AND III SUBUNIT RPABC1"/>
    <property type="match status" value="1"/>
</dbReference>
<name>A0A6C0EI15_9ZZZZ</name>
<dbReference type="GO" id="GO:0006366">
    <property type="term" value="P:transcription by RNA polymerase II"/>
    <property type="evidence" value="ECO:0007669"/>
    <property type="project" value="TreeGrafter"/>
</dbReference>
<dbReference type="InterPro" id="IPR014381">
    <property type="entry name" value="Arch_Rpo5/euc_Rpb5"/>
</dbReference>
<dbReference type="EMBL" id="MN738854">
    <property type="protein sequence ID" value="QHT28271.1"/>
    <property type="molecule type" value="Genomic_DNA"/>
</dbReference>
<reference evidence="3" key="1">
    <citation type="journal article" date="2020" name="Nature">
        <title>Giant virus diversity and host interactions through global metagenomics.</title>
        <authorList>
            <person name="Schulz F."/>
            <person name="Roux S."/>
            <person name="Paez-Espino D."/>
            <person name="Jungbluth S."/>
            <person name="Walsh D.A."/>
            <person name="Denef V.J."/>
            <person name="McMahon K.D."/>
            <person name="Konstantinidis K.T."/>
            <person name="Eloe-Fadrosh E.A."/>
            <person name="Kyrpides N.C."/>
            <person name="Woyke T."/>
        </authorList>
    </citation>
    <scope>NUCLEOTIDE SEQUENCE</scope>
    <source>
        <strain evidence="3">GVMAG-M-3300001348-25</strain>
    </source>
</reference>
<dbReference type="SUPFAM" id="SSF55287">
    <property type="entry name" value="RPB5-like RNA polymerase subunit"/>
    <property type="match status" value="1"/>
</dbReference>
<accession>A0A6C0EI15</accession>
<keyword evidence="1" id="KW-0804">Transcription</keyword>
<dbReference type="InterPro" id="IPR000783">
    <property type="entry name" value="RNA_pol_subH/Rpb5_C"/>
</dbReference>
<dbReference type="PIRSF" id="PIRSF000747">
    <property type="entry name" value="RPB5"/>
    <property type="match status" value="1"/>
</dbReference>
<organism evidence="3">
    <name type="scientific">viral metagenome</name>
    <dbReference type="NCBI Taxonomy" id="1070528"/>
    <lineage>
        <taxon>unclassified sequences</taxon>
        <taxon>metagenomes</taxon>
        <taxon>organismal metagenomes</taxon>
    </lineage>
</organism>